<evidence type="ECO:0000256" key="1">
    <source>
        <dbReference type="SAM" id="MobiDB-lite"/>
    </source>
</evidence>
<dbReference type="Proteomes" id="UP001447188">
    <property type="component" value="Unassembled WGS sequence"/>
</dbReference>
<evidence type="ECO:0000313" key="2">
    <source>
        <dbReference type="EMBL" id="KAL0640180.1"/>
    </source>
</evidence>
<organism evidence="2 3">
    <name type="scientific">Discina gigas</name>
    <dbReference type="NCBI Taxonomy" id="1032678"/>
    <lineage>
        <taxon>Eukaryota</taxon>
        <taxon>Fungi</taxon>
        <taxon>Dikarya</taxon>
        <taxon>Ascomycota</taxon>
        <taxon>Pezizomycotina</taxon>
        <taxon>Pezizomycetes</taxon>
        <taxon>Pezizales</taxon>
        <taxon>Discinaceae</taxon>
        <taxon>Discina</taxon>
    </lineage>
</organism>
<reference evidence="2 3" key="1">
    <citation type="submission" date="2024-02" db="EMBL/GenBank/DDBJ databases">
        <title>Discinaceae phylogenomics.</title>
        <authorList>
            <person name="Dirks A.C."/>
            <person name="James T.Y."/>
        </authorList>
    </citation>
    <scope>NUCLEOTIDE SEQUENCE [LARGE SCALE GENOMIC DNA]</scope>
    <source>
        <strain evidence="2 3">ACD0624</strain>
    </source>
</reference>
<comment type="caution">
    <text evidence="2">The sequence shown here is derived from an EMBL/GenBank/DDBJ whole genome shotgun (WGS) entry which is preliminary data.</text>
</comment>
<evidence type="ECO:0000313" key="3">
    <source>
        <dbReference type="Proteomes" id="UP001447188"/>
    </source>
</evidence>
<dbReference type="EMBL" id="JBBBZM010000005">
    <property type="protein sequence ID" value="KAL0640180.1"/>
    <property type="molecule type" value="Genomic_DNA"/>
</dbReference>
<keyword evidence="3" id="KW-1185">Reference proteome</keyword>
<name>A0ABR3GWM1_9PEZI</name>
<protein>
    <submittedName>
        <fullName evidence="2">Uncharacterized protein</fullName>
    </submittedName>
</protein>
<sequence>MSTAASPPSVAASSSQTVPTDTPLPTDVLITPFPPRPGFTTLCRSLHSLLEAGRYRQVWNVTNDILTRALKLIDPITADFLRDDDDDDESASTFLLFHEYLIYSITTPGWALILALQREHGDPLQPTPTLTLHPEVAAQVFNFFTGAQKIANSLCRTVLANAKGRAGLVERAWKVRAMLLEETRQAVESLYDVDTIVVARVARSPFGADAAMEPWQVLEALIPAELKLKSKRDISEFLRRWADSVEGEGPGGGTGQGE</sequence>
<feature type="region of interest" description="Disordered" evidence="1">
    <location>
        <begin position="1"/>
        <end position="27"/>
    </location>
</feature>
<accession>A0ABR3GWM1</accession>
<proteinExistence type="predicted"/>
<gene>
    <name evidence="2" type="ORF">Q9L58_000738</name>
</gene>